<proteinExistence type="predicted"/>
<feature type="non-terminal residue" evidence="1">
    <location>
        <position position="13"/>
    </location>
</feature>
<gene>
    <name evidence="1" type="ORF">EZS28_039135</name>
</gene>
<protein>
    <submittedName>
        <fullName evidence="1">Uncharacterized protein</fullName>
    </submittedName>
</protein>
<organism evidence="1 2">
    <name type="scientific">Streblomastix strix</name>
    <dbReference type="NCBI Taxonomy" id="222440"/>
    <lineage>
        <taxon>Eukaryota</taxon>
        <taxon>Metamonada</taxon>
        <taxon>Preaxostyla</taxon>
        <taxon>Oxymonadida</taxon>
        <taxon>Streblomastigidae</taxon>
        <taxon>Streblomastix</taxon>
    </lineage>
</organism>
<dbReference type="Proteomes" id="UP000324800">
    <property type="component" value="Unassembled WGS sequence"/>
</dbReference>
<comment type="caution">
    <text evidence="1">The sequence shown here is derived from an EMBL/GenBank/DDBJ whole genome shotgun (WGS) entry which is preliminary data.</text>
</comment>
<sequence>MVSQQRGEIRREG</sequence>
<accession>A0A5J4U3E6</accession>
<evidence type="ECO:0000313" key="1">
    <source>
        <dbReference type="EMBL" id="KAA6365336.1"/>
    </source>
</evidence>
<evidence type="ECO:0000313" key="2">
    <source>
        <dbReference type="Proteomes" id="UP000324800"/>
    </source>
</evidence>
<name>A0A5J4U3E6_9EUKA</name>
<dbReference type="EMBL" id="SNRW01020565">
    <property type="protein sequence ID" value="KAA6365336.1"/>
    <property type="molecule type" value="Genomic_DNA"/>
</dbReference>
<reference evidence="1 2" key="1">
    <citation type="submission" date="2019-03" db="EMBL/GenBank/DDBJ databases">
        <title>Single cell metagenomics reveals metabolic interactions within the superorganism composed of flagellate Streblomastix strix and complex community of Bacteroidetes bacteria on its surface.</title>
        <authorList>
            <person name="Treitli S.C."/>
            <person name="Kolisko M."/>
            <person name="Husnik F."/>
            <person name="Keeling P."/>
            <person name="Hampl V."/>
        </authorList>
    </citation>
    <scope>NUCLEOTIDE SEQUENCE [LARGE SCALE GENOMIC DNA]</scope>
    <source>
        <strain evidence="1">ST1C</strain>
    </source>
</reference>